<dbReference type="Pfam" id="PF02132">
    <property type="entry name" value="RecR_ZnF"/>
    <property type="match status" value="1"/>
</dbReference>
<feature type="domain" description="Toprim" evidence="8">
    <location>
        <begin position="80"/>
        <end position="186"/>
    </location>
</feature>
<keyword evidence="5 7" id="KW-0233">DNA recombination</keyword>
<dbReference type="GO" id="GO:0003677">
    <property type="term" value="F:DNA binding"/>
    <property type="evidence" value="ECO:0007669"/>
    <property type="project" value="UniProtKB-UniRule"/>
</dbReference>
<reference evidence="9" key="1">
    <citation type="submission" date="2020-04" db="EMBL/GenBank/DDBJ databases">
        <authorList>
            <person name="Zhang T."/>
        </authorList>
    </citation>
    <scope>NUCLEOTIDE SEQUENCE</scope>
    <source>
        <strain evidence="9">HKST-UBA10</strain>
    </source>
</reference>
<comment type="similarity">
    <text evidence="7">Belongs to the RecR family.</text>
</comment>
<comment type="caution">
    <text evidence="9">The sequence shown here is derived from an EMBL/GenBank/DDBJ whole genome shotgun (WGS) entry which is preliminary data.</text>
</comment>
<sequence length="209" mass="23343">MYSLPAPLEKLISEFERLPGVGPKSAARMAYHFLRSDNSAKELAESLIEVTDKIVFCENCFNVSEDAICEICNDSKRDQNELCIVEEVLDLLAFEKSGSYQGVYFVLGGVISPVNGIGPEHIRTSELIKRIKKDLQRLNENEKLELIFGLNPTMEGEATILLIKNELDSLDLQDKIKYSKLARGLPTGADLEYADGVTLKRALEGRTLF</sequence>
<dbReference type="Proteomes" id="UP000782843">
    <property type="component" value="Unassembled WGS sequence"/>
</dbReference>
<dbReference type="CDD" id="cd01025">
    <property type="entry name" value="TOPRIM_recR"/>
    <property type="match status" value="1"/>
</dbReference>
<dbReference type="PROSITE" id="PS50880">
    <property type="entry name" value="TOPRIM"/>
    <property type="match status" value="1"/>
</dbReference>
<dbReference type="EMBL" id="JAGQLG010000044">
    <property type="protein sequence ID" value="MCA9382019.1"/>
    <property type="molecule type" value="Genomic_DNA"/>
</dbReference>
<comment type="function">
    <text evidence="7">May play a role in DNA repair. It seems to be involved in an RecBC-independent recombinational process of DNA repair. It may act with RecF and RecO.</text>
</comment>
<dbReference type="PANTHER" id="PTHR30446">
    <property type="entry name" value="RECOMBINATION PROTEIN RECR"/>
    <property type="match status" value="1"/>
</dbReference>
<proteinExistence type="inferred from homology"/>
<dbReference type="InterPro" id="IPR023627">
    <property type="entry name" value="Rcmb_RecR"/>
</dbReference>
<dbReference type="InterPro" id="IPR006171">
    <property type="entry name" value="TOPRIM_dom"/>
</dbReference>
<keyword evidence="1 7" id="KW-0479">Metal-binding</keyword>
<dbReference type="GO" id="GO:0008270">
    <property type="term" value="F:zinc ion binding"/>
    <property type="evidence" value="ECO:0007669"/>
    <property type="project" value="UniProtKB-KW"/>
</dbReference>
<gene>
    <name evidence="7 9" type="primary">recR</name>
    <name evidence="9" type="ORF">KC660_01270</name>
</gene>
<dbReference type="SMART" id="SM00493">
    <property type="entry name" value="TOPRIM"/>
    <property type="match status" value="1"/>
</dbReference>
<dbReference type="InterPro" id="IPR015967">
    <property type="entry name" value="Rcmb_RecR_Znf"/>
</dbReference>
<evidence type="ECO:0000256" key="1">
    <source>
        <dbReference type="ARBA" id="ARBA00022723"/>
    </source>
</evidence>
<dbReference type="Gene3D" id="6.10.250.240">
    <property type="match status" value="1"/>
</dbReference>
<evidence type="ECO:0000256" key="6">
    <source>
        <dbReference type="ARBA" id="ARBA00023204"/>
    </source>
</evidence>
<dbReference type="Gene3D" id="1.10.8.420">
    <property type="entry name" value="RecR Domain 1"/>
    <property type="match status" value="1"/>
</dbReference>
<dbReference type="GO" id="GO:0006310">
    <property type="term" value="P:DNA recombination"/>
    <property type="evidence" value="ECO:0007669"/>
    <property type="project" value="UniProtKB-UniRule"/>
</dbReference>
<name>A0A955RHY8_9BACT</name>
<dbReference type="Pfam" id="PF21176">
    <property type="entry name" value="RecR_HhH"/>
    <property type="match status" value="1"/>
</dbReference>
<evidence type="ECO:0000256" key="7">
    <source>
        <dbReference type="HAMAP-Rule" id="MF_00017"/>
    </source>
</evidence>
<dbReference type="AlphaFoldDB" id="A0A955RHY8"/>
<dbReference type="Gene3D" id="3.40.1360.10">
    <property type="match status" value="1"/>
</dbReference>
<keyword evidence="4 7" id="KW-0862">Zinc</keyword>
<evidence type="ECO:0000256" key="5">
    <source>
        <dbReference type="ARBA" id="ARBA00023172"/>
    </source>
</evidence>
<dbReference type="Pfam" id="PF21175">
    <property type="entry name" value="RecR_C"/>
    <property type="match status" value="1"/>
</dbReference>
<evidence type="ECO:0000256" key="2">
    <source>
        <dbReference type="ARBA" id="ARBA00022763"/>
    </source>
</evidence>
<dbReference type="GO" id="GO:0006281">
    <property type="term" value="P:DNA repair"/>
    <property type="evidence" value="ECO:0007669"/>
    <property type="project" value="UniProtKB-UniRule"/>
</dbReference>
<dbReference type="InterPro" id="IPR034137">
    <property type="entry name" value="TOPRIM_RecR"/>
</dbReference>
<evidence type="ECO:0000313" key="10">
    <source>
        <dbReference type="Proteomes" id="UP000782843"/>
    </source>
</evidence>
<reference evidence="9" key="2">
    <citation type="journal article" date="2021" name="Microbiome">
        <title>Successional dynamics and alternative stable states in a saline activated sludge microbial community over 9 years.</title>
        <authorList>
            <person name="Wang Y."/>
            <person name="Ye J."/>
            <person name="Ju F."/>
            <person name="Liu L."/>
            <person name="Boyd J.A."/>
            <person name="Deng Y."/>
            <person name="Parks D.H."/>
            <person name="Jiang X."/>
            <person name="Yin X."/>
            <person name="Woodcroft B.J."/>
            <person name="Tyson G.W."/>
            <person name="Hugenholtz P."/>
            <person name="Polz M.F."/>
            <person name="Zhang T."/>
        </authorList>
    </citation>
    <scope>NUCLEOTIDE SEQUENCE</scope>
    <source>
        <strain evidence="9">HKST-UBA10</strain>
    </source>
</reference>
<dbReference type="NCBIfam" id="TIGR00615">
    <property type="entry name" value="recR"/>
    <property type="match status" value="1"/>
</dbReference>
<dbReference type="PROSITE" id="PS01300">
    <property type="entry name" value="RECR"/>
    <property type="match status" value="1"/>
</dbReference>
<keyword evidence="6 7" id="KW-0234">DNA repair</keyword>
<accession>A0A955RHY8</accession>
<dbReference type="InterPro" id="IPR000093">
    <property type="entry name" value="DNA_Rcmb_RecR"/>
</dbReference>
<dbReference type="SUPFAM" id="SSF111304">
    <property type="entry name" value="Recombination protein RecR"/>
    <property type="match status" value="1"/>
</dbReference>
<evidence type="ECO:0000259" key="8">
    <source>
        <dbReference type="PROSITE" id="PS50880"/>
    </source>
</evidence>
<evidence type="ECO:0000256" key="3">
    <source>
        <dbReference type="ARBA" id="ARBA00022771"/>
    </source>
</evidence>
<dbReference type="HAMAP" id="MF_00017">
    <property type="entry name" value="RecR"/>
    <property type="match status" value="1"/>
</dbReference>
<dbReference type="Pfam" id="PF13662">
    <property type="entry name" value="Toprim_4"/>
    <property type="match status" value="1"/>
</dbReference>
<keyword evidence="2 7" id="KW-0227">DNA damage</keyword>
<dbReference type="PANTHER" id="PTHR30446:SF0">
    <property type="entry name" value="RECOMBINATION PROTEIN RECR"/>
    <property type="match status" value="1"/>
</dbReference>
<evidence type="ECO:0000256" key="4">
    <source>
        <dbReference type="ARBA" id="ARBA00022833"/>
    </source>
</evidence>
<feature type="zinc finger region" description="C4-type" evidence="7">
    <location>
        <begin position="57"/>
        <end position="72"/>
    </location>
</feature>
<organism evidence="9 10">
    <name type="scientific">Candidatus Dojkabacteria bacterium</name>
    <dbReference type="NCBI Taxonomy" id="2099670"/>
    <lineage>
        <taxon>Bacteria</taxon>
        <taxon>Candidatus Dojkabacteria</taxon>
    </lineage>
</organism>
<protein>
    <recommendedName>
        <fullName evidence="7">Recombination protein RecR</fullName>
    </recommendedName>
</protein>
<evidence type="ECO:0000313" key="9">
    <source>
        <dbReference type="EMBL" id="MCA9382019.1"/>
    </source>
</evidence>
<keyword evidence="3 7" id="KW-0863">Zinc-finger</keyword>